<proteinExistence type="predicted"/>
<feature type="region of interest" description="Disordered" evidence="1">
    <location>
        <begin position="442"/>
        <end position="468"/>
    </location>
</feature>
<protein>
    <submittedName>
        <fullName evidence="2">Uncharacterized protein</fullName>
    </submittedName>
</protein>
<evidence type="ECO:0000313" key="3">
    <source>
        <dbReference type="Proteomes" id="UP000249081"/>
    </source>
</evidence>
<dbReference type="AlphaFoldDB" id="A0A2W4Y3R5"/>
<dbReference type="EMBL" id="QBMN01000112">
    <property type="protein sequence ID" value="PZO37958.1"/>
    <property type="molecule type" value="Genomic_DNA"/>
</dbReference>
<reference evidence="2 3" key="2">
    <citation type="submission" date="2018-06" db="EMBL/GenBank/DDBJ databases">
        <title>Metagenomic assembly of (sub)arctic Cyanobacteria and their associated microbiome from non-axenic cultures.</title>
        <authorList>
            <person name="Baurain D."/>
        </authorList>
    </citation>
    <scope>NUCLEOTIDE SEQUENCE [LARGE SCALE GENOMIC DNA]</scope>
    <source>
        <strain evidence="2">ULC041bin1</strain>
    </source>
</reference>
<gene>
    <name evidence="2" type="ORF">DCF17_15305</name>
</gene>
<evidence type="ECO:0000256" key="1">
    <source>
        <dbReference type="SAM" id="MobiDB-lite"/>
    </source>
</evidence>
<feature type="compositionally biased region" description="Acidic residues" evidence="1">
    <location>
        <begin position="449"/>
        <end position="460"/>
    </location>
</feature>
<accession>A0A2W4Y3R5</accession>
<name>A0A2W4Y3R5_9CYAN</name>
<comment type="caution">
    <text evidence="2">The sequence shown here is derived from an EMBL/GenBank/DDBJ whole genome shotgun (WGS) entry which is preliminary data.</text>
</comment>
<dbReference type="Proteomes" id="UP000249081">
    <property type="component" value="Unassembled WGS sequence"/>
</dbReference>
<evidence type="ECO:0000313" key="2">
    <source>
        <dbReference type="EMBL" id="PZO37958.1"/>
    </source>
</evidence>
<organism evidence="2 3">
    <name type="scientific">Shackletoniella antarctica</name>
    <dbReference type="NCBI Taxonomy" id="268115"/>
    <lineage>
        <taxon>Bacteria</taxon>
        <taxon>Bacillati</taxon>
        <taxon>Cyanobacteriota</taxon>
        <taxon>Cyanophyceae</taxon>
        <taxon>Oculatellales</taxon>
        <taxon>Oculatellaceae</taxon>
        <taxon>Shackletoniella</taxon>
    </lineage>
</organism>
<reference evidence="3" key="1">
    <citation type="submission" date="2018-04" db="EMBL/GenBank/DDBJ databases">
        <authorList>
            <person name="Cornet L."/>
        </authorList>
    </citation>
    <scope>NUCLEOTIDE SEQUENCE [LARGE SCALE GENOMIC DNA]</scope>
</reference>
<sequence>MEPNEFRSRPGLSLAQAQQVLYDFLLEIVKLWHPQDVLEEFRHLFVHHTDSVSSQTLPALHVILFANDEQEFRNTIKRCCYILVNNWEVARQFEMIQALVDLFSDSLIQRRTLSPTLKRLRQWLIRFTQSTDFEELRLFAARYTEERTINRPDEWANRYTSYLVVPQYVNEANPVEQRQAARALSRRLKEKFKFDLAIYTAYGHAGQFNGRAVQNPTALGDSTLRLVKAIVAKRGEFSYKNLARLFLEQIKESTYGEFKRSLPRYLLYTVSGNPISQLIQEHLDRRLPEVYAEDEFQQLNSSLVLRTSNRVIDYLMTEDKEHPSALFSLVLSQGNALTLAIILLKLILISRQSLPYLEARIASLIRYYEQFPRSECQWVINFLEVFQITFAIYGENIEYNLVKVDSSAGDVPDMFSSDQQNSGAFRIFSQTLKHSPFHHLADENRLADENEPENPAEEPSDVWTEPAS</sequence>